<keyword evidence="2" id="KW-1185">Reference proteome</keyword>
<dbReference type="Proteomes" id="UP000444721">
    <property type="component" value="Unassembled WGS sequence"/>
</dbReference>
<protein>
    <submittedName>
        <fullName evidence="1">Uncharacterized protein</fullName>
    </submittedName>
</protein>
<name>A0A6A5BKJ6_NAEFO</name>
<evidence type="ECO:0000313" key="2">
    <source>
        <dbReference type="Proteomes" id="UP000444721"/>
    </source>
</evidence>
<dbReference type="VEuPathDB" id="AmoebaDB:NF0104880"/>
<dbReference type="VEuPathDB" id="AmoebaDB:NF0122850"/>
<comment type="caution">
    <text evidence="1">The sequence shown here is derived from an EMBL/GenBank/DDBJ whole genome shotgun (WGS) entry which is preliminary data.</text>
</comment>
<evidence type="ECO:0000313" key="1">
    <source>
        <dbReference type="EMBL" id="KAF0974678.1"/>
    </source>
</evidence>
<gene>
    <name evidence="1" type="ORF">FDP41_006152</name>
</gene>
<dbReference type="EMBL" id="VFQX01000051">
    <property type="protein sequence ID" value="KAF0974678.1"/>
    <property type="molecule type" value="Genomic_DNA"/>
</dbReference>
<dbReference type="VEuPathDB" id="AmoebaDB:FDP41_006152"/>
<dbReference type="AlphaFoldDB" id="A0A6A5BKJ6"/>
<dbReference type="GeneID" id="68113370"/>
<accession>A0A6A5BKJ6</accession>
<dbReference type="RefSeq" id="XP_044559391.1">
    <property type="nucleotide sequence ID" value="XM_044709756.1"/>
</dbReference>
<sequence length="636" mass="73180">MQTHSRNEKESVFKFNEIMKQFQLDKSYSPIYLYQKEETNDTTPSLSCDLGPTFPANKYDEYYEFITLRGIVHPLLALIEAPGTGKTHFAYHLISKGYTVLMIPPSHKSILLNSMQTVFNDPKTSSSLGGSLDWEISHFIRSYMIVADIIIRNMAKLETKDSIEKTNLYLFKYILNGGFKMVEEAFRNRYLQLRYEMFSYHFTTPLSILDAKQVTNFLDMFIDTSRKGHKNPDLWKLVATFLQGPIGRCEEFLQQLYLELQKPSTPRSFTELIYSNLCTLVFNRSQKSYRQEKIDTPLYKSLFYRLALLGEANFALVESIVSCFDEENASKLLLKHGLSFTYDDTNKIYKIVSPIERMRLLKTLQQEGSNSDLFLNAHKQLNQIHDVSPLSEVAAVYFVLNHFEFFKQQFPGTYLQNYDLPAKYYVEDSEISQISSLLINTIHCNMKEFQTDHYPLTGNNDLLPQFLVRSYLNAGPDVLGMLIRSSNIDYGTFPLCIPIVAAVTRKTGDDTQFKKNYATTDLSNLNDKNLATSSSPSTNDLALNERNSLNSAITDIMKAGNMLRILFHPNETFDTPLSERIPQYDHEDAPQIVFSDHAVLTKKGHCIYEISKNNSEWKNYLHNNNLSVVGDMFNDQ</sequence>
<reference evidence="1 2" key="1">
    <citation type="journal article" date="2019" name="Sci. Rep.">
        <title>Nanopore sequencing improves the draft genome of the human pathogenic amoeba Naegleria fowleri.</title>
        <authorList>
            <person name="Liechti N."/>
            <person name="Schurch N."/>
            <person name="Bruggmann R."/>
            <person name="Wittwer M."/>
        </authorList>
    </citation>
    <scope>NUCLEOTIDE SEQUENCE [LARGE SCALE GENOMIC DNA]</scope>
    <source>
        <strain evidence="1 2">ATCC 30894</strain>
    </source>
</reference>
<dbReference type="VEuPathDB" id="AmoebaDB:NfTy_077880"/>
<organism evidence="1 2">
    <name type="scientific">Naegleria fowleri</name>
    <name type="common">Brain eating amoeba</name>
    <dbReference type="NCBI Taxonomy" id="5763"/>
    <lineage>
        <taxon>Eukaryota</taxon>
        <taxon>Discoba</taxon>
        <taxon>Heterolobosea</taxon>
        <taxon>Tetramitia</taxon>
        <taxon>Eutetramitia</taxon>
        <taxon>Vahlkampfiidae</taxon>
        <taxon>Naegleria</taxon>
    </lineage>
</organism>
<proteinExistence type="predicted"/>